<gene>
    <name evidence="1" type="ORF">I4F81_010726</name>
</gene>
<accession>A0ACC3CDI2</accession>
<dbReference type="EMBL" id="CM020620">
    <property type="protein sequence ID" value="KAK1868232.1"/>
    <property type="molecule type" value="Genomic_DNA"/>
</dbReference>
<reference evidence="1" key="1">
    <citation type="submission" date="2019-11" db="EMBL/GenBank/DDBJ databases">
        <title>Nori genome reveals adaptations in red seaweeds to the harsh intertidal environment.</title>
        <authorList>
            <person name="Wang D."/>
            <person name="Mao Y."/>
        </authorList>
    </citation>
    <scope>NUCLEOTIDE SEQUENCE</scope>
    <source>
        <tissue evidence="1">Gametophyte</tissue>
    </source>
</reference>
<keyword evidence="2" id="KW-1185">Reference proteome</keyword>
<organism evidence="1 2">
    <name type="scientific">Pyropia yezoensis</name>
    <name type="common">Susabi-nori</name>
    <name type="synonym">Porphyra yezoensis</name>
    <dbReference type="NCBI Taxonomy" id="2788"/>
    <lineage>
        <taxon>Eukaryota</taxon>
        <taxon>Rhodophyta</taxon>
        <taxon>Bangiophyceae</taxon>
        <taxon>Bangiales</taxon>
        <taxon>Bangiaceae</taxon>
        <taxon>Pyropia</taxon>
    </lineage>
</organism>
<dbReference type="Proteomes" id="UP000798662">
    <property type="component" value="Chromosome 3"/>
</dbReference>
<evidence type="ECO:0000313" key="1">
    <source>
        <dbReference type="EMBL" id="KAK1868232.1"/>
    </source>
</evidence>
<sequence length="459" mass="49203">MPHLAALLAPSPCPPRLDLRSGPACSGQLAARFDQPFVLNAPRRAMSGVAFLAPSPPNRNAAACQRCVSALGRRGAAACSRSSPQWAGSGWAVRSPGQALVTHAAVTPSSRQWHTMSAGPSGGGQADEADDGVEVDMELLRKRMEEVQAGGEGGDEDDDASDISIVVEMSAEVRVPIDNDEDEVVVLELVSSVDSDSDDDSDDDDDADENQDDGPSVMGQLTPPNSSESKEIATAYRDCASLFIILFNSEGEGEGLYSIQVGGQNVVLAFARVEEAGQYARALRDQRIIDVESIVDIQVAVCAEPTWHSEDLTGSSAVGLSVVSPSVVCVPLVGLGLLRRYLSGLAHSGLASFLSLVCVCSNRCFGFCARRVPTSCVPCSRSLLVSLFFIHRSWFRQSWRNSAQMRACGSVLCPPTPCCRPNICIRPTTRRFRPFRPPHPTHYETAGWQRGRPTSSVRS</sequence>
<evidence type="ECO:0000313" key="2">
    <source>
        <dbReference type="Proteomes" id="UP000798662"/>
    </source>
</evidence>
<proteinExistence type="predicted"/>
<comment type="caution">
    <text evidence="1">The sequence shown here is derived from an EMBL/GenBank/DDBJ whole genome shotgun (WGS) entry which is preliminary data.</text>
</comment>
<name>A0ACC3CDI2_PYRYE</name>
<protein>
    <submittedName>
        <fullName evidence="1">Uncharacterized protein</fullName>
    </submittedName>
</protein>